<evidence type="ECO:0008006" key="2">
    <source>
        <dbReference type="Google" id="ProtNLM"/>
    </source>
</evidence>
<dbReference type="InterPro" id="IPR032675">
    <property type="entry name" value="LRR_dom_sf"/>
</dbReference>
<organism evidence="1">
    <name type="scientific">Pinus taeda</name>
    <name type="common">Loblolly pine</name>
    <dbReference type="NCBI Taxonomy" id="3352"/>
    <lineage>
        <taxon>Eukaryota</taxon>
        <taxon>Viridiplantae</taxon>
        <taxon>Streptophyta</taxon>
        <taxon>Embryophyta</taxon>
        <taxon>Tracheophyta</taxon>
        <taxon>Spermatophyta</taxon>
        <taxon>Pinopsida</taxon>
        <taxon>Pinidae</taxon>
        <taxon>Conifers I</taxon>
        <taxon>Pinales</taxon>
        <taxon>Pinaceae</taxon>
        <taxon>Pinus</taxon>
        <taxon>Pinus subgen. Pinus</taxon>
    </lineage>
</organism>
<dbReference type="PANTHER" id="PTHR47186">
    <property type="entry name" value="LEUCINE-RICH REPEAT-CONTAINING PROTEIN 57"/>
    <property type="match status" value="1"/>
</dbReference>
<gene>
    <name evidence="1" type="ORF">2_9773_01</name>
</gene>
<dbReference type="Gene3D" id="3.80.10.10">
    <property type="entry name" value="Ribonuclease Inhibitor"/>
    <property type="match status" value="1"/>
</dbReference>
<dbReference type="SUPFAM" id="SSF52047">
    <property type="entry name" value="RNI-like"/>
    <property type="match status" value="1"/>
</dbReference>
<name>K7NQS6_PINTA</name>
<proteinExistence type="predicted"/>
<evidence type="ECO:0000313" key="1">
    <source>
        <dbReference type="EMBL" id="AEX12838.1"/>
    </source>
</evidence>
<dbReference type="PANTHER" id="PTHR47186:SF3">
    <property type="entry name" value="OS09G0267800 PROTEIN"/>
    <property type="match status" value="1"/>
</dbReference>
<dbReference type="EMBL" id="JQ021112">
    <property type="protein sequence ID" value="AEX12838.1"/>
    <property type="molecule type" value="Genomic_DNA"/>
</dbReference>
<protein>
    <recommendedName>
        <fullName evidence="2">Disease resistance protein</fullName>
    </recommendedName>
</protein>
<dbReference type="Pfam" id="PF00560">
    <property type="entry name" value="LRR_1"/>
    <property type="match status" value="1"/>
</dbReference>
<dbReference type="InterPro" id="IPR001611">
    <property type="entry name" value="Leu-rich_rpt"/>
</dbReference>
<feature type="non-terminal residue" evidence="1">
    <location>
        <position position="1"/>
    </location>
</feature>
<accession>K7NQS6</accession>
<reference evidence="1" key="1">
    <citation type="submission" date="2011-11" db="EMBL/GenBank/DDBJ databases">
        <title>Nucleotide Diversity and Divergence in the Loblolly Pine Gene Space.</title>
        <authorList>
            <person name="Neale D.B."/>
            <person name="Wegrzyn J.L."/>
            <person name="Lee J.M."/>
            <person name="Eckert A.J."/>
            <person name="Liechty J.D."/>
            <person name="Stevens K.A."/>
            <person name="Langley C.H."/>
        </authorList>
    </citation>
    <scope>NUCLEOTIDE SEQUENCE</scope>
    <source>
        <strain evidence="1">2088</strain>
        <tissue evidence="1">Megagametophyte</tissue>
    </source>
</reference>
<dbReference type="AlphaFoldDB" id="K7NQS6"/>
<sequence>KMLSSLQILRLCGCPKLEEVPDSICELRQLQFLDISSCLDIKQLPQEIGGLSSLKKLDMRECFYVKLVPESARQLKPHIQRVICCEKIQPRWSQMIGSGKVEAVEEKFGLEWLDG</sequence>